<proteinExistence type="predicted"/>
<accession>A0ACC0E9P1</accession>
<name>A0ACC0E9P1_9BASI</name>
<keyword evidence="2" id="KW-1185">Reference proteome</keyword>
<gene>
    <name evidence="1" type="ORF">MJO28_009783</name>
</gene>
<dbReference type="EMBL" id="CM045873">
    <property type="protein sequence ID" value="KAI7947875.1"/>
    <property type="molecule type" value="Genomic_DNA"/>
</dbReference>
<reference evidence="2" key="2">
    <citation type="journal article" date="2018" name="Mol. Plant Microbe Interact.">
        <title>Genome sequence resources for the wheat stripe rust pathogen (Puccinia striiformis f. sp. tritici) and the barley stripe rust pathogen (Puccinia striiformis f. sp. hordei).</title>
        <authorList>
            <person name="Xia C."/>
            <person name="Wang M."/>
            <person name="Yin C."/>
            <person name="Cornejo O.E."/>
            <person name="Hulbert S.H."/>
            <person name="Chen X."/>
        </authorList>
    </citation>
    <scope>NUCLEOTIDE SEQUENCE [LARGE SCALE GENOMIC DNA]</scope>
    <source>
        <strain evidence="2">93-210</strain>
    </source>
</reference>
<reference evidence="2" key="1">
    <citation type="journal article" date="2018" name="BMC Genomics">
        <title>Genomic insights into host adaptation between the wheat stripe rust pathogen (Puccinia striiformis f. sp. tritici) and the barley stripe rust pathogen (Puccinia striiformis f. sp. hordei).</title>
        <authorList>
            <person name="Xia C."/>
            <person name="Wang M."/>
            <person name="Yin C."/>
            <person name="Cornejo O.E."/>
            <person name="Hulbert S.H."/>
            <person name="Chen X."/>
        </authorList>
    </citation>
    <scope>NUCLEOTIDE SEQUENCE [LARGE SCALE GENOMIC DNA]</scope>
    <source>
        <strain evidence="2">93-210</strain>
    </source>
</reference>
<comment type="caution">
    <text evidence="1">The sequence shown here is derived from an EMBL/GenBank/DDBJ whole genome shotgun (WGS) entry which is preliminary data.</text>
</comment>
<dbReference type="Proteomes" id="UP001060170">
    <property type="component" value="Chromosome 9"/>
</dbReference>
<reference evidence="1 2" key="3">
    <citation type="journal article" date="2022" name="Microbiol. Spectr.">
        <title>Folding features and dynamics of 3D genome architecture in plant fungal pathogens.</title>
        <authorList>
            <person name="Xia C."/>
        </authorList>
    </citation>
    <scope>NUCLEOTIDE SEQUENCE [LARGE SCALE GENOMIC DNA]</scope>
    <source>
        <strain evidence="1 2">93-210</strain>
    </source>
</reference>
<protein>
    <submittedName>
        <fullName evidence="1">Uncharacterized protein</fullName>
    </submittedName>
</protein>
<sequence>KRSRRTKTGKTEQKDMNNNTRSPSQQNGGGNNKQQRPFLVSRATNEITQFPSYETMYQLAGTTQEQSSASTIHSPSQSSSTEPPTSPQAANHQNINIFTRFINELKQHQQQLNSLDHQPSLRRLIPLILALFGSQLTWIITTFYAIPFLIKLGPSSLSRFILWITFPLAGLIVPTYVGTRSDLQTQATHRRTPAMVYSTLMIVISSISLSFCQPIANFLIYALPLDQGDWDPNRQPHIQSTSIAIGILSLYPLAFSINALTQSARSLILDQIVSEHQVLVNIWMTRLLRLADFIVFLIVSSSDNSTTDLHGPNQPNLLRKLMLLTIPILILCSSITCSYEIERPAFENHHPSPTNNHMMFLKSQYKLLKQTIVEIPIPIRRVCYLEILSSTCWLTIFYHAKPLVTRLTLVELNQKHGIQLTEKVIRYAERQGTKAMLNFSIISLISSLVLPWLATIANTEFMINRHGQKWNSIRKILCFITPRNLASFGLLFYSLLMLTTFFIESGSGANLLISFLGLSWALAQWVPLSLVMEYIRSIEETSLVGGVGEEEARETNEIGGVDRRRGGGYRSPVPSSPRLRMPIPTKFEPARVSEHSPLLASSPANLHLLNHPESGSDLPELDLSLDLLNSDRLFATVRGGTYLAIFNLASVVPHFFITIITSTMISIVQLISKIDQETNVRPNNFDPFLVHNNNAGDDTPIVFPNITLWLFRLTGLVGLFAVLVSRNLVIPTSELEYWDEIKFQIFEDLDYRSNLQNQNQNHNNRYVNSDSNNDVDQNLGDDS</sequence>
<feature type="non-terminal residue" evidence="1">
    <location>
        <position position="1"/>
    </location>
</feature>
<evidence type="ECO:0000313" key="1">
    <source>
        <dbReference type="EMBL" id="KAI7947875.1"/>
    </source>
</evidence>
<organism evidence="1 2">
    <name type="scientific">Puccinia striiformis f. sp. tritici</name>
    <dbReference type="NCBI Taxonomy" id="168172"/>
    <lineage>
        <taxon>Eukaryota</taxon>
        <taxon>Fungi</taxon>
        <taxon>Dikarya</taxon>
        <taxon>Basidiomycota</taxon>
        <taxon>Pucciniomycotina</taxon>
        <taxon>Pucciniomycetes</taxon>
        <taxon>Pucciniales</taxon>
        <taxon>Pucciniaceae</taxon>
        <taxon>Puccinia</taxon>
    </lineage>
</organism>
<evidence type="ECO:0000313" key="2">
    <source>
        <dbReference type="Proteomes" id="UP001060170"/>
    </source>
</evidence>